<keyword evidence="1" id="KW-1133">Transmembrane helix</keyword>
<evidence type="ECO:0000256" key="1">
    <source>
        <dbReference type="SAM" id="Phobius"/>
    </source>
</evidence>
<reference evidence="2 3" key="1">
    <citation type="submission" date="2019-06" db="EMBL/GenBank/DDBJ databases">
        <title>Draft genome sequence of Actinomyces johnsonii CCUG 34287T.</title>
        <authorList>
            <person name="Salva-Serra F."/>
            <person name="Cardew S."/>
            <person name="Moore E."/>
        </authorList>
    </citation>
    <scope>NUCLEOTIDE SEQUENCE [LARGE SCALE GENOMIC DNA]</scope>
    <source>
        <strain evidence="2 3">CCUG 34287</strain>
    </source>
</reference>
<evidence type="ECO:0000313" key="2">
    <source>
        <dbReference type="EMBL" id="TQD44753.1"/>
    </source>
</evidence>
<name>A0A508A7F9_9ACTO</name>
<protein>
    <submittedName>
        <fullName evidence="2">Uncharacterized protein</fullName>
    </submittedName>
</protein>
<keyword evidence="1" id="KW-0812">Transmembrane</keyword>
<feature type="transmembrane region" description="Helical" evidence="1">
    <location>
        <begin position="30"/>
        <end position="50"/>
    </location>
</feature>
<evidence type="ECO:0000313" key="3">
    <source>
        <dbReference type="Proteomes" id="UP000319010"/>
    </source>
</evidence>
<feature type="transmembrane region" description="Helical" evidence="1">
    <location>
        <begin position="94"/>
        <end position="115"/>
    </location>
</feature>
<gene>
    <name evidence="2" type="ORF">FK256_02465</name>
</gene>
<organism evidence="2 3">
    <name type="scientific">Actinomyces johnsonii</name>
    <dbReference type="NCBI Taxonomy" id="544581"/>
    <lineage>
        <taxon>Bacteria</taxon>
        <taxon>Bacillati</taxon>
        <taxon>Actinomycetota</taxon>
        <taxon>Actinomycetes</taxon>
        <taxon>Actinomycetales</taxon>
        <taxon>Actinomycetaceae</taxon>
        <taxon>Actinomyces</taxon>
    </lineage>
</organism>
<keyword evidence="1" id="KW-0472">Membrane</keyword>
<dbReference type="AlphaFoldDB" id="A0A508A7F9"/>
<accession>A0A508A7F9</accession>
<dbReference type="RefSeq" id="WP_141423559.1">
    <property type="nucleotide sequence ID" value="NZ_JASPFB010000001.1"/>
</dbReference>
<feature type="transmembrane region" description="Helical" evidence="1">
    <location>
        <begin position="121"/>
        <end position="138"/>
    </location>
</feature>
<sequence>MSEGGTGRSGAGHSHWRPVAPVSAMVVGRLILGVPGVIGMTVIVCVWSALTGTGLGFGRAALFSLVAVTVREAIDASAHRLIMRLWRSRDAHGLLLTLVAVLCPAVAGFLAAWLVAPASTTALTVLTWLPFMAFVAVIEKPWDTSLGYDALQEHIHQSHPIPPEYVTADFRDGRRYVPELSRAALTRTTP</sequence>
<comment type="caution">
    <text evidence="2">The sequence shown here is derived from an EMBL/GenBank/DDBJ whole genome shotgun (WGS) entry which is preliminary data.</text>
</comment>
<dbReference type="EMBL" id="VICB01000003">
    <property type="protein sequence ID" value="TQD44753.1"/>
    <property type="molecule type" value="Genomic_DNA"/>
</dbReference>
<dbReference type="Proteomes" id="UP000319010">
    <property type="component" value="Unassembled WGS sequence"/>
</dbReference>
<proteinExistence type="predicted"/>